<reference evidence="8" key="1">
    <citation type="submission" date="2016-10" db="EMBL/GenBank/DDBJ databases">
        <authorList>
            <person name="Varghese N."/>
            <person name="Submissions S."/>
        </authorList>
    </citation>
    <scope>NUCLEOTIDE SEQUENCE [LARGE SCALE GENOMIC DNA]</scope>
    <source>
        <strain evidence="8">DSM 44718</strain>
    </source>
</reference>
<dbReference type="Pfam" id="PF24517">
    <property type="entry name" value="CBM96"/>
    <property type="match status" value="1"/>
</dbReference>
<dbReference type="EMBL" id="FNQB01000001">
    <property type="protein sequence ID" value="SDY60256.1"/>
    <property type="molecule type" value="Genomic_DNA"/>
</dbReference>
<evidence type="ECO:0000256" key="5">
    <source>
        <dbReference type="SAM" id="SignalP"/>
    </source>
</evidence>
<feature type="chain" id="PRO_5011690770" description="Carbohydrate-binding module family 96 domain-containing protein" evidence="5">
    <location>
        <begin position="30"/>
        <end position="568"/>
    </location>
</feature>
<protein>
    <recommendedName>
        <fullName evidence="6">Carbohydrate-binding module family 96 domain-containing protein</fullName>
    </recommendedName>
</protein>
<evidence type="ECO:0000256" key="4">
    <source>
        <dbReference type="SAM" id="MobiDB-lite"/>
    </source>
</evidence>
<organism evidence="7 8">
    <name type="scientific">Asanoa ishikariensis</name>
    <dbReference type="NCBI Taxonomy" id="137265"/>
    <lineage>
        <taxon>Bacteria</taxon>
        <taxon>Bacillati</taxon>
        <taxon>Actinomycetota</taxon>
        <taxon>Actinomycetes</taxon>
        <taxon>Micromonosporales</taxon>
        <taxon>Micromonosporaceae</taxon>
        <taxon>Asanoa</taxon>
    </lineage>
</organism>
<evidence type="ECO:0000259" key="6">
    <source>
        <dbReference type="Pfam" id="PF24517"/>
    </source>
</evidence>
<sequence>MRATKALSVAVGALLAAGLIVAPAGPAQAWEQRDLRKTSWAYVDSRQPDRSFVNPAGNAPIGASLDAGGNKHRYRSYFTFDVARYKGSVVHRAEFVIAEQSAADCASAQPVELWRTDPTTSSTTWNNRPRQRELLGTVQAGGSTECPGYLVWDALPALRKAAARGEATLTVELRVPRSLEADVAHGRVLFPFPSLRTEYNFAPKVTRIGTSWGAESICGTKKNPQPLGAHSYTLMMQGTDADQFDQFYGTFAAWPVGHEDQRVELPGGVYGGGFSRIEWEMSQYPHGTVVAWTARANDGHDQSDWAKPCYVRIDSVRPPAPKVTSSAYPSDGEQHGGTGVPGTFRFSAKGSKDVVGYYWGDTGEIYNYIAAPRPGADVTLEFTPDSYVERLRVQTVDAAGNRSPITEYEFFIRSTSPAVDVTVGGVGLPSRVLIWTHLEEVTEFGYRVDDGAEVRVPVRADGTAEVSVVFPEKGQATVYVRSYVGAEFIGASGQSVWVTDTPKIESTDFSWEHDGVVGRPGTFTFRPDAPASSRTSTASTRPRACSGSRPRPTAARCCTGLRPRPAGS</sequence>
<proteinExistence type="predicted"/>
<feature type="region of interest" description="Disordered" evidence="4">
    <location>
        <begin position="521"/>
        <end position="568"/>
    </location>
</feature>
<gene>
    <name evidence="7" type="ORF">SAMN05421684_0581</name>
</gene>
<feature type="compositionally biased region" description="Low complexity" evidence="4">
    <location>
        <begin position="529"/>
        <end position="544"/>
    </location>
</feature>
<evidence type="ECO:0000256" key="2">
    <source>
        <dbReference type="ARBA" id="ARBA00022525"/>
    </source>
</evidence>
<accession>A0A1H3L7K7</accession>
<feature type="signal peptide" evidence="5">
    <location>
        <begin position="1"/>
        <end position="29"/>
    </location>
</feature>
<name>A0A1H3L7K7_9ACTN</name>
<dbReference type="RefSeq" id="WP_239083680.1">
    <property type="nucleotide sequence ID" value="NZ_BOND01000015.1"/>
</dbReference>
<evidence type="ECO:0000256" key="1">
    <source>
        <dbReference type="ARBA" id="ARBA00004613"/>
    </source>
</evidence>
<keyword evidence="2" id="KW-0964">Secreted</keyword>
<feature type="region of interest" description="Disordered" evidence="4">
    <location>
        <begin position="321"/>
        <end position="342"/>
    </location>
</feature>
<keyword evidence="8" id="KW-1185">Reference proteome</keyword>
<dbReference type="GO" id="GO:0005576">
    <property type="term" value="C:extracellular region"/>
    <property type="evidence" value="ECO:0007669"/>
    <property type="project" value="UniProtKB-SubCell"/>
</dbReference>
<comment type="subcellular location">
    <subcellularLocation>
        <location evidence="1">Secreted</location>
    </subcellularLocation>
</comment>
<evidence type="ECO:0000256" key="3">
    <source>
        <dbReference type="ARBA" id="ARBA00022729"/>
    </source>
</evidence>
<evidence type="ECO:0000313" key="8">
    <source>
        <dbReference type="Proteomes" id="UP000199632"/>
    </source>
</evidence>
<dbReference type="NCBIfam" id="NF033679">
    <property type="entry name" value="DNRLRE_dom"/>
    <property type="match status" value="1"/>
</dbReference>
<dbReference type="STRING" id="137265.SAMN05421684_0581"/>
<feature type="domain" description="Carbohydrate-binding module family 96" evidence="6">
    <location>
        <begin position="41"/>
        <end position="172"/>
    </location>
</feature>
<evidence type="ECO:0000313" key="7">
    <source>
        <dbReference type="EMBL" id="SDY60256.1"/>
    </source>
</evidence>
<dbReference type="Proteomes" id="UP000199632">
    <property type="component" value="Unassembled WGS sequence"/>
</dbReference>
<dbReference type="InterPro" id="IPR055372">
    <property type="entry name" value="CBM96"/>
</dbReference>
<keyword evidence="3 5" id="KW-0732">Signal</keyword>
<dbReference type="AlphaFoldDB" id="A0A1H3L7K7"/>